<accession>A0A510E1Q5</accession>
<dbReference type="Proteomes" id="UP000322983">
    <property type="component" value="Chromosome"/>
</dbReference>
<protein>
    <recommendedName>
        <fullName evidence="6">Major facilitator superfamily (MFS) profile domain-containing protein</fullName>
    </recommendedName>
</protein>
<reference evidence="5" key="1">
    <citation type="submission" date="2018-09" db="EMBL/GenBank/DDBJ databases">
        <title>Complete Genome Sequencing of Sulfolobus sp. JCM 16834.</title>
        <authorList>
            <person name="Kato S."/>
            <person name="Itoh T."/>
            <person name="Ohkuma M."/>
        </authorList>
    </citation>
    <scope>NUCLEOTIDE SEQUENCE [LARGE SCALE GENOMIC DNA]</scope>
    <source>
        <strain evidence="5">IC-007</strain>
    </source>
</reference>
<sequence length="62" mass="6784">MPKLFPYLFLLFTIGFGWFIIAPLVPILSADFHVSIPSVILLISIYGYAVVLVGLLAGYILG</sequence>
<keyword evidence="1" id="KW-0472">Membrane</keyword>
<dbReference type="STRING" id="1294262.GCA_001316085_01809"/>
<organism evidence="2 4">
    <name type="scientific">Sulfuracidifex tepidarius</name>
    <dbReference type="NCBI Taxonomy" id="1294262"/>
    <lineage>
        <taxon>Archaea</taxon>
        <taxon>Thermoproteota</taxon>
        <taxon>Thermoprotei</taxon>
        <taxon>Sulfolobales</taxon>
        <taxon>Sulfolobaceae</taxon>
        <taxon>Sulfuracidifex</taxon>
    </lineage>
</organism>
<evidence type="ECO:0000313" key="3">
    <source>
        <dbReference type="EMBL" id="BBG26070.1"/>
    </source>
</evidence>
<accession>A0A510DT31</accession>
<evidence type="ECO:0008006" key="6">
    <source>
        <dbReference type="Google" id="ProtNLM"/>
    </source>
</evidence>
<dbReference type="KEGG" id="step:IC006_0603"/>
<dbReference type="SUPFAM" id="SSF103473">
    <property type="entry name" value="MFS general substrate transporter"/>
    <property type="match status" value="1"/>
</dbReference>
<proteinExistence type="predicted"/>
<evidence type="ECO:0000313" key="2">
    <source>
        <dbReference type="EMBL" id="BBG23319.1"/>
    </source>
</evidence>
<evidence type="ECO:0000256" key="1">
    <source>
        <dbReference type="SAM" id="Phobius"/>
    </source>
</evidence>
<dbReference type="EMBL" id="AP018929">
    <property type="protein sequence ID" value="BBG23319.1"/>
    <property type="molecule type" value="Genomic_DNA"/>
</dbReference>
<dbReference type="GeneID" id="41717024"/>
<feature type="transmembrane region" description="Helical" evidence="1">
    <location>
        <begin position="7"/>
        <end position="28"/>
    </location>
</feature>
<dbReference type="AlphaFoldDB" id="A0A510DT31"/>
<dbReference type="EMBL" id="AP018930">
    <property type="protein sequence ID" value="BBG26070.1"/>
    <property type="molecule type" value="Genomic_DNA"/>
</dbReference>
<feature type="transmembrane region" description="Helical" evidence="1">
    <location>
        <begin position="40"/>
        <end position="61"/>
    </location>
</feature>
<reference evidence="2 4" key="2">
    <citation type="journal article" date="2020" name="Int. J. Syst. Evol. Microbiol.">
        <title>Sulfuracidifex tepidarius gen. nov., sp. nov. and transfer of Sulfolobus metallicus Huber and Stetter 1992 to the genus Sulfuracidifex as Sulfuracidifex metallicus comb. nov.</title>
        <authorList>
            <person name="Itoh T."/>
            <person name="Miura T."/>
            <person name="Sakai H.D."/>
            <person name="Kato S."/>
            <person name="Ohkuma M."/>
            <person name="Takashina T."/>
        </authorList>
    </citation>
    <scope>NUCLEOTIDE SEQUENCE [LARGE SCALE GENOMIC DNA]</scope>
    <source>
        <strain evidence="2 4">IC-006</strain>
        <strain evidence="3">IC-007</strain>
    </source>
</reference>
<evidence type="ECO:0000313" key="4">
    <source>
        <dbReference type="Proteomes" id="UP000322983"/>
    </source>
</evidence>
<dbReference type="Proteomes" id="UP000325030">
    <property type="component" value="Chromosome"/>
</dbReference>
<evidence type="ECO:0000313" key="5">
    <source>
        <dbReference type="Proteomes" id="UP000325030"/>
    </source>
</evidence>
<keyword evidence="1" id="KW-1133">Transmembrane helix</keyword>
<dbReference type="RefSeq" id="WP_054846023.1">
    <property type="nucleotide sequence ID" value="NZ_AP018929.1"/>
</dbReference>
<keyword evidence="1" id="KW-0812">Transmembrane</keyword>
<keyword evidence="4" id="KW-1185">Reference proteome</keyword>
<gene>
    <name evidence="2" type="ORF">IC006_0603</name>
    <name evidence="3" type="ORF">IC007_0575</name>
</gene>
<dbReference type="InterPro" id="IPR036259">
    <property type="entry name" value="MFS_trans_sf"/>
</dbReference>
<name>A0A510DT31_9CREN</name>